<evidence type="ECO:0000313" key="1">
    <source>
        <dbReference type="Proteomes" id="UP000887563"/>
    </source>
</evidence>
<keyword evidence="1" id="KW-1185">Reference proteome</keyword>
<protein>
    <submittedName>
        <fullName evidence="2">Uncharacterized protein</fullName>
    </submittedName>
</protein>
<dbReference type="Proteomes" id="UP000887563">
    <property type="component" value="Unplaced"/>
</dbReference>
<proteinExistence type="predicted"/>
<accession>A0A914KJN6</accession>
<organism evidence="1 2">
    <name type="scientific">Meloidogyne incognita</name>
    <name type="common">Southern root-knot nematode worm</name>
    <name type="synonym">Oxyuris incognita</name>
    <dbReference type="NCBI Taxonomy" id="6306"/>
    <lineage>
        <taxon>Eukaryota</taxon>
        <taxon>Metazoa</taxon>
        <taxon>Ecdysozoa</taxon>
        <taxon>Nematoda</taxon>
        <taxon>Chromadorea</taxon>
        <taxon>Rhabditida</taxon>
        <taxon>Tylenchina</taxon>
        <taxon>Tylenchomorpha</taxon>
        <taxon>Tylenchoidea</taxon>
        <taxon>Meloidogynidae</taxon>
        <taxon>Meloidogyninae</taxon>
        <taxon>Meloidogyne</taxon>
        <taxon>Meloidogyne incognita group</taxon>
    </lineage>
</organism>
<dbReference type="AlphaFoldDB" id="A0A914KJN6"/>
<dbReference type="WBParaSite" id="Minc3s00014g00924">
    <property type="protein sequence ID" value="Minc3s00014g00924"/>
    <property type="gene ID" value="Minc3s00014g00924"/>
</dbReference>
<evidence type="ECO:0000313" key="2">
    <source>
        <dbReference type="WBParaSite" id="Minc3s00014g00924"/>
    </source>
</evidence>
<name>A0A914KJN6_MELIC</name>
<reference evidence="2" key="1">
    <citation type="submission" date="2022-11" db="UniProtKB">
        <authorList>
            <consortium name="WormBaseParasite"/>
        </authorList>
    </citation>
    <scope>IDENTIFICATION</scope>
</reference>
<sequence length="88" mass="9994">MTLPRGELGINQHEPTKMVTLTLVSLHLQIAYLISEDFRASVQSHSSQQKRVTFSVHLAPQNGHKSFELSHRVVNVTLLLNVRCGYER</sequence>